<proteinExistence type="predicted"/>
<evidence type="ECO:0000313" key="1">
    <source>
        <dbReference type="EMBL" id="CAK9048476.1"/>
    </source>
</evidence>
<accession>A0ABP0MAG5</accession>
<sequence>MSAEAALPRGHITFRLMRASRCLHLFAALLAILSCRWGHLFCAGGAARRAHRSRSTRSTPRGAEGDSASLRGCGLLLPIGPFCPFRSDFWDDPNLKSAAEEMARKQRRQAELTSKFQLGQGLSAEEKSELCRSMQESSDYWFSNQMRLRYAEDFQAIENFKITEVKLEGMGFTTEMLEALVKWTPQQMSCMLEGKPPTAPPPGLDLMKIQQASQSLPVIMSLTDTKIFPPLVAEGSPALESQLVQDELSKLTADHENLIRLGVNFRQFDPRGKEAFLDQLEMIQERWRVFITRFQLMGDLNPEFIQTSQQYLMQVGMTIEQYNTLMANVHQRMRDEVQREVLEMALHVLTMNGIRFTADEISELVQTEEEVMMYEVVDRIPESLREGFEHLTLELLVVVTTASRMRTTVENNEAEPIQAVEKMGVLRGLGSLGEWFL</sequence>
<dbReference type="EMBL" id="CAXAMN010016557">
    <property type="protein sequence ID" value="CAK9048476.1"/>
    <property type="molecule type" value="Genomic_DNA"/>
</dbReference>
<keyword evidence="2" id="KW-1185">Reference proteome</keyword>
<dbReference type="Proteomes" id="UP001642484">
    <property type="component" value="Unassembled WGS sequence"/>
</dbReference>
<organism evidence="1 2">
    <name type="scientific">Durusdinium trenchii</name>
    <dbReference type="NCBI Taxonomy" id="1381693"/>
    <lineage>
        <taxon>Eukaryota</taxon>
        <taxon>Sar</taxon>
        <taxon>Alveolata</taxon>
        <taxon>Dinophyceae</taxon>
        <taxon>Suessiales</taxon>
        <taxon>Symbiodiniaceae</taxon>
        <taxon>Durusdinium</taxon>
    </lineage>
</organism>
<protein>
    <submittedName>
        <fullName evidence="1">Uncharacterized protein</fullName>
    </submittedName>
</protein>
<gene>
    <name evidence="1" type="ORF">CCMP2556_LOCUS24962</name>
</gene>
<name>A0ABP0MAG5_9DINO</name>
<evidence type="ECO:0000313" key="2">
    <source>
        <dbReference type="Proteomes" id="UP001642484"/>
    </source>
</evidence>
<dbReference type="Pfam" id="PF08855">
    <property type="entry name" value="DUF1825"/>
    <property type="match status" value="1"/>
</dbReference>
<dbReference type="InterPro" id="IPR014954">
    <property type="entry name" value="DUF1825"/>
</dbReference>
<reference evidence="1 2" key="1">
    <citation type="submission" date="2024-02" db="EMBL/GenBank/DDBJ databases">
        <authorList>
            <person name="Chen Y."/>
            <person name="Shah S."/>
            <person name="Dougan E. K."/>
            <person name="Thang M."/>
            <person name="Chan C."/>
        </authorList>
    </citation>
    <scope>NUCLEOTIDE SEQUENCE [LARGE SCALE GENOMIC DNA]</scope>
</reference>
<comment type="caution">
    <text evidence="1">The sequence shown here is derived from an EMBL/GenBank/DDBJ whole genome shotgun (WGS) entry which is preliminary data.</text>
</comment>